<dbReference type="STRING" id="263475.AMD00_15750"/>
<keyword evidence="3" id="KW-1185">Reference proteome</keyword>
<keyword evidence="1" id="KW-0812">Transmembrane</keyword>
<proteinExistence type="predicted"/>
<reference evidence="3" key="1">
    <citation type="submission" date="2015-08" db="EMBL/GenBank/DDBJ databases">
        <title>Fjat-10028 dsm 16317.</title>
        <authorList>
            <person name="Liu B."/>
            <person name="Wang J."/>
            <person name="Zhu Y."/>
            <person name="Liu G."/>
            <person name="Chen Q."/>
            <person name="Chen Z."/>
            <person name="Lan J."/>
            <person name="Che J."/>
            <person name="Ge C."/>
            <person name="Shi H."/>
            <person name="Pan Z."/>
            <person name="Liu X."/>
        </authorList>
    </citation>
    <scope>NUCLEOTIDE SEQUENCE [LARGE SCALE GENOMIC DNA]</scope>
    <source>
        <strain evidence="3">DSM 16317</strain>
    </source>
</reference>
<comment type="caution">
    <text evidence="2">The sequence shown here is derived from an EMBL/GenBank/DDBJ whole genome shotgun (WGS) entry which is preliminary data.</text>
</comment>
<sequence length="87" mass="9820">MADLQWREKVKRITNVAESGQHVPEQAKSFGMGCFYIFFVLIILLFLFLLIGFIQKGHYIAASIVGLLCLGGIIIIRRIINADQLPK</sequence>
<dbReference type="Proteomes" id="UP000036867">
    <property type="component" value="Unassembled WGS sequence"/>
</dbReference>
<keyword evidence="1" id="KW-1133">Transmembrane helix</keyword>
<feature type="transmembrane region" description="Helical" evidence="1">
    <location>
        <begin position="60"/>
        <end position="80"/>
    </location>
</feature>
<dbReference type="OrthoDB" id="2455028at2"/>
<keyword evidence="1" id="KW-0472">Membrane</keyword>
<gene>
    <name evidence="2" type="ORF">AMD00_15750</name>
</gene>
<organism evidence="2 3">
    <name type="scientific">Viridibacillus arvi</name>
    <dbReference type="NCBI Taxonomy" id="263475"/>
    <lineage>
        <taxon>Bacteria</taxon>
        <taxon>Bacillati</taxon>
        <taxon>Bacillota</taxon>
        <taxon>Bacilli</taxon>
        <taxon>Bacillales</taxon>
        <taxon>Caryophanaceae</taxon>
        <taxon>Viridibacillus</taxon>
    </lineage>
</organism>
<evidence type="ECO:0000313" key="3">
    <source>
        <dbReference type="Proteomes" id="UP000036867"/>
    </source>
</evidence>
<dbReference type="GeneID" id="301137550"/>
<name>A0A0M0LFS5_9BACL</name>
<protein>
    <submittedName>
        <fullName evidence="2">Uncharacterized protein</fullName>
    </submittedName>
</protein>
<feature type="transmembrane region" description="Helical" evidence="1">
    <location>
        <begin position="34"/>
        <end position="54"/>
    </location>
</feature>
<dbReference type="EMBL" id="LILB01000005">
    <property type="protein sequence ID" value="KOO49777.1"/>
    <property type="molecule type" value="Genomic_DNA"/>
</dbReference>
<accession>A0A0M0LFS5</accession>
<evidence type="ECO:0000256" key="1">
    <source>
        <dbReference type="SAM" id="Phobius"/>
    </source>
</evidence>
<dbReference type="AlphaFoldDB" id="A0A0M0LFS5"/>
<dbReference type="RefSeq" id="WP_053417947.1">
    <property type="nucleotide sequence ID" value="NZ_JAYWMB010000001.1"/>
</dbReference>
<evidence type="ECO:0000313" key="2">
    <source>
        <dbReference type="EMBL" id="KOO49777.1"/>
    </source>
</evidence>